<dbReference type="SUPFAM" id="SSF53756">
    <property type="entry name" value="UDP-Glycosyltransferase/glycogen phosphorylase"/>
    <property type="match status" value="1"/>
</dbReference>
<protein>
    <submittedName>
        <fullName evidence="2">Glycosyltransferase</fullName>
    </submittedName>
</protein>
<keyword evidence="2" id="KW-0808">Transferase</keyword>
<proteinExistence type="predicted"/>
<gene>
    <name evidence="2" type="ORF">DWZ95_10475</name>
</gene>
<feature type="domain" description="Glycosyl transferase family 1" evidence="1">
    <location>
        <begin position="175"/>
        <end position="322"/>
    </location>
</feature>
<evidence type="ECO:0000313" key="2">
    <source>
        <dbReference type="EMBL" id="RHL93223.1"/>
    </source>
</evidence>
<dbReference type="Proteomes" id="UP000285013">
    <property type="component" value="Unassembled WGS sequence"/>
</dbReference>
<dbReference type="PANTHER" id="PTHR12526:SF630">
    <property type="entry name" value="GLYCOSYLTRANSFERASE"/>
    <property type="match status" value="1"/>
</dbReference>
<dbReference type="Pfam" id="PF00534">
    <property type="entry name" value="Glycos_transf_1"/>
    <property type="match status" value="1"/>
</dbReference>
<sequence length="365" mass="41194">MNILFFANRIIYGGGERVRNWLANNLINSGHKVIYAIPSNSEHLYGEIENVGLKDKVIIVEYPFSIKKKAPRKYWKTINELYRKNGIDLLIYFGGSAIEQIIARSLGVKVLLSERCDPHSRSVASQILKQIQYRVADSYVFQTPAAAKCYGTRAYKLSTIIPNPILDKSPEPIFNNLRKEIVSVGRLSKEKNQILLLQAFKKIHETIPDYSLSIYGSGPLESMLNEFVVNNRLDNKVHIIKGKTNITELINGASLFVLPSNTEGMPNALIEAMSMGVLSVSTDCPIYGPRYLIKHGENAYLTPVGNVDKLAEIILYALNDKNADIIRRNASGIRQTLDANKIFSYWLQCIESVVKEKSIFNNEYF</sequence>
<dbReference type="Gene3D" id="3.40.50.2000">
    <property type="entry name" value="Glycogen Phosphorylase B"/>
    <property type="match status" value="2"/>
</dbReference>
<accession>A0A415N9E9</accession>
<dbReference type="PANTHER" id="PTHR12526">
    <property type="entry name" value="GLYCOSYLTRANSFERASE"/>
    <property type="match status" value="1"/>
</dbReference>
<evidence type="ECO:0000259" key="1">
    <source>
        <dbReference type="Pfam" id="PF00534"/>
    </source>
</evidence>
<comment type="caution">
    <text evidence="2">The sequence shown here is derived from an EMBL/GenBank/DDBJ whole genome shotgun (WGS) entry which is preliminary data.</text>
</comment>
<dbReference type="RefSeq" id="WP_118423002.1">
    <property type="nucleotide sequence ID" value="NZ_QRPE01000010.1"/>
</dbReference>
<dbReference type="GO" id="GO:0016757">
    <property type="term" value="F:glycosyltransferase activity"/>
    <property type="evidence" value="ECO:0007669"/>
    <property type="project" value="InterPro"/>
</dbReference>
<name>A0A415N9E9_9BACE</name>
<dbReference type="AlphaFoldDB" id="A0A415N9E9"/>
<evidence type="ECO:0000313" key="3">
    <source>
        <dbReference type="Proteomes" id="UP000285013"/>
    </source>
</evidence>
<dbReference type="EMBL" id="QRPE01000010">
    <property type="protein sequence ID" value="RHL93223.1"/>
    <property type="molecule type" value="Genomic_DNA"/>
</dbReference>
<organism evidence="2 3">
    <name type="scientific">Bacteroides intestinalis</name>
    <dbReference type="NCBI Taxonomy" id="329854"/>
    <lineage>
        <taxon>Bacteria</taxon>
        <taxon>Pseudomonadati</taxon>
        <taxon>Bacteroidota</taxon>
        <taxon>Bacteroidia</taxon>
        <taxon>Bacteroidales</taxon>
        <taxon>Bacteroidaceae</taxon>
        <taxon>Bacteroides</taxon>
    </lineage>
</organism>
<reference evidence="2 3" key="1">
    <citation type="submission" date="2018-08" db="EMBL/GenBank/DDBJ databases">
        <title>A genome reference for cultivated species of the human gut microbiota.</title>
        <authorList>
            <person name="Zou Y."/>
            <person name="Xue W."/>
            <person name="Luo G."/>
        </authorList>
    </citation>
    <scope>NUCLEOTIDE SEQUENCE [LARGE SCALE GENOMIC DNA]</scope>
    <source>
        <strain evidence="2 3">AF36-16BH</strain>
    </source>
</reference>
<dbReference type="InterPro" id="IPR001296">
    <property type="entry name" value="Glyco_trans_1"/>
</dbReference>